<keyword evidence="3" id="KW-1133">Transmembrane helix</keyword>
<dbReference type="PANTHER" id="PTHR32009">
    <property type="entry name" value="TMV RESISTANCE PROTEIN N-LIKE"/>
    <property type="match status" value="1"/>
</dbReference>
<keyword evidence="1" id="KW-0520">NAD</keyword>
<dbReference type="InterPro" id="IPR000157">
    <property type="entry name" value="TIR_dom"/>
</dbReference>
<dbReference type="GO" id="GO:0007165">
    <property type="term" value="P:signal transduction"/>
    <property type="evidence" value="ECO:0007669"/>
    <property type="project" value="InterPro"/>
</dbReference>
<dbReference type="RefSeq" id="XP_021831082.1">
    <property type="nucleotide sequence ID" value="XM_021975390.1"/>
</dbReference>
<dbReference type="PANTHER" id="PTHR32009:SF159">
    <property type="entry name" value="TIR DOMAIN-CONTAINING PROTEIN"/>
    <property type="match status" value="1"/>
</dbReference>
<accession>A0A6P5TVA7</accession>
<evidence type="ECO:0000256" key="3">
    <source>
        <dbReference type="SAM" id="Phobius"/>
    </source>
</evidence>
<feature type="region of interest" description="Disordered" evidence="2">
    <location>
        <begin position="213"/>
        <end position="270"/>
    </location>
</feature>
<dbReference type="GeneID" id="110771142"/>
<dbReference type="RefSeq" id="XP_021831081.1">
    <property type="nucleotide sequence ID" value="XM_021975389.1"/>
</dbReference>
<dbReference type="SMART" id="SM00255">
    <property type="entry name" value="TIR"/>
    <property type="match status" value="1"/>
</dbReference>
<evidence type="ECO:0000256" key="2">
    <source>
        <dbReference type="SAM" id="MobiDB-lite"/>
    </source>
</evidence>
<dbReference type="AlphaFoldDB" id="A0A6P5TVA7"/>
<keyword evidence="3" id="KW-0472">Membrane</keyword>
<dbReference type="PROSITE" id="PS50104">
    <property type="entry name" value="TIR"/>
    <property type="match status" value="1"/>
</dbReference>
<feature type="compositionally biased region" description="Basic and acidic residues" evidence="2">
    <location>
        <begin position="221"/>
        <end position="233"/>
    </location>
</feature>
<evidence type="ECO:0000256" key="1">
    <source>
        <dbReference type="ARBA" id="ARBA00023027"/>
    </source>
</evidence>
<protein>
    <submittedName>
        <fullName evidence="6 7">Disease resistance protein RLM3-like isoform X1</fullName>
    </submittedName>
</protein>
<feature type="transmembrane region" description="Helical" evidence="3">
    <location>
        <begin position="6"/>
        <end position="22"/>
    </location>
</feature>
<evidence type="ECO:0000259" key="4">
    <source>
        <dbReference type="PROSITE" id="PS50104"/>
    </source>
</evidence>
<evidence type="ECO:0000313" key="5">
    <source>
        <dbReference type="Proteomes" id="UP000515124"/>
    </source>
</evidence>
<dbReference type="Pfam" id="PF01582">
    <property type="entry name" value="TIR"/>
    <property type="match status" value="1"/>
</dbReference>
<proteinExistence type="predicted"/>
<reference evidence="6 7" key="1">
    <citation type="submission" date="2025-04" db="UniProtKB">
        <authorList>
            <consortium name="RefSeq"/>
        </authorList>
    </citation>
    <scope>IDENTIFICATION</scope>
</reference>
<sequence>MDSIEFFLVFIIIIMTLFFMYFRSLTSSFSSTSSVAAVDTYIRSLPEKYDVFISFRGEDTRDGFTSHLQRALLRKNIQTYMDDRLEKGDDIEPALLQAIEESKIALVIFSKDYASSTWCLKELVHILGCKKRNGQIVIPIFYRIDPSHVRKQKATYALKGSRDEVANWRAALEEAANISGFHYSRKTGSTEAEFVEEVVQDVLTKLNMSTGSPILKPTIGDNKKSSEDAKVNMEQENNSSSKPKNNTKRGEAERGDTFNFSGNTIKGRYSGSVGIFDFANKNEYKGHKKEKQADSSSGETDSAFGGENEE</sequence>
<name>A0A6P5TVA7_PRUAV</name>
<dbReference type="SUPFAM" id="SSF52200">
    <property type="entry name" value="Toll/Interleukin receptor TIR domain"/>
    <property type="match status" value="1"/>
</dbReference>
<keyword evidence="3" id="KW-0812">Transmembrane</keyword>
<feature type="region of interest" description="Disordered" evidence="2">
    <location>
        <begin position="284"/>
        <end position="310"/>
    </location>
</feature>
<evidence type="ECO:0000313" key="7">
    <source>
        <dbReference type="RefSeq" id="XP_021831082.1"/>
    </source>
</evidence>
<dbReference type="KEGG" id="pavi:110771142"/>
<keyword evidence="5" id="KW-1185">Reference proteome</keyword>
<dbReference type="InterPro" id="IPR035897">
    <property type="entry name" value="Toll_tir_struct_dom_sf"/>
</dbReference>
<organism evidence="5 7">
    <name type="scientific">Prunus avium</name>
    <name type="common">Cherry</name>
    <name type="synonym">Cerasus avium</name>
    <dbReference type="NCBI Taxonomy" id="42229"/>
    <lineage>
        <taxon>Eukaryota</taxon>
        <taxon>Viridiplantae</taxon>
        <taxon>Streptophyta</taxon>
        <taxon>Embryophyta</taxon>
        <taxon>Tracheophyta</taxon>
        <taxon>Spermatophyta</taxon>
        <taxon>Magnoliopsida</taxon>
        <taxon>eudicotyledons</taxon>
        <taxon>Gunneridae</taxon>
        <taxon>Pentapetalae</taxon>
        <taxon>rosids</taxon>
        <taxon>fabids</taxon>
        <taxon>Rosales</taxon>
        <taxon>Rosaceae</taxon>
        <taxon>Amygdaloideae</taxon>
        <taxon>Amygdaleae</taxon>
        <taxon>Prunus</taxon>
    </lineage>
</organism>
<dbReference type="FunFam" id="3.40.50.10140:FF:000007">
    <property type="entry name" value="Disease resistance protein (TIR-NBS-LRR class)"/>
    <property type="match status" value="1"/>
</dbReference>
<dbReference type="Proteomes" id="UP000515124">
    <property type="component" value="Unplaced"/>
</dbReference>
<evidence type="ECO:0000313" key="6">
    <source>
        <dbReference type="RefSeq" id="XP_021831081.1"/>
    </source>
</evidence>
<gene>
    <name evidence="6 7" type="primary">LOC110771142</name>
</gene>
<dbReference type="Gene3D" id="3.40.50.10140">
    <property type="entry name" value="Toll/interleukin-1 receptor homology (TIR) domain"/>
    <property type="match status" value="1"/>
</dbReference>
<feature type="domain" description="TIR" evidence="4">
    <location>
        <begin position="47"/>
        <end position="206"/>
    </location>
</feature>